<dbReference type="PANTHER" id="PTHR43877">
    <property type="entry name" value="AMINOALKYLPHOSPHONATE N-ACETYLTRANSFERASE-RELATED-RELATED"/>
    <property type="match status" value="1"/>
</dbReference>
<dbReference type="Gene3D" id="3.40.630.30">
    <property type="match status" value="1"/>
</dbReference>
<name>A0ABN2JCI4_9ACTN</name>
<dbReference type="CDD" id="cd04301">
    <property type="entry name" value="NAT_SF"/>
    <property type="match status" value="1"/>
</dbReference>
<keyword evidence="5" id="KW-1185">Reference proteome</keyword>
<dbReference type="EMBL" id="BAAANY010000055">
    <property type="protein sequence ID" value="GAA1722534.1"/>
    <property type="molecule type" value="Genomic_DNA"/>
</dbReference>
<gene>
    <name evidence="4" type="ORF">GCM10009765_83110</name>
</gene>
<evidence type="ECO:0000313" key="4">
    <source>
        <dbReference type="EMBL" id="GAA1722534.1"/>
    </source>
</evidence>
<dbReference type="Proteomes" id="UP001500618">
    <property type="component" value="Unassembled WGS sequence"/>
</dbReference>
<proteinExistence type="predicted"/>
<keyword evidence="2" id="KW-0012">Acyltransferase</keyword>
<evidence type="ECO:0000313" key="5">
    <source>
        <dbReference type="Proteomes" id="UP001500618"/>
    </source>
</evidence>
<accession>A0ABN2JCI4</accession>
<dbReference type="InterPro" id="IPR016181">
    <property type="entry name" value="Acyl_CoA_acyltransferase"/>
</dbReference>
<keyword evidence="1" id="KW-0808">Transferase</keyword>
<evidence type="ECO:0000256" key="2">
    <source>
        <dbReference type="ARBA" id="ARBA00023315"/>
    </source>
</evidence>
<sequence>MTMRIEPVDERTLHDWREVHNVIIPNAALSVEEVRERIGQNHLTVAYVDDTLVGCATVRPPAGPDRTATVIVRVLAAHRRRGYGQRFYESELARAYELGAGAIETVVLVTNVDGVRFAQSRAFVEVDRYFPEDGSAAFLTMRLDGGDRK</sequence>
<dbReference type="SUPFAM" id="SSF55729">
    <property type="entry name" value="Acyl-CoA N-acyltransferases (Nat)"/>
    <property type="match status" value="1"/>
</dbReference>
<dbReference type="InterPro" id="IPR050832">
    <property type="entry name" value="Bact_Acetyltransf"/>
</dbReference>
<reference evidence="4 5" key="1">
    <citation type="journal article" date="2019" name="Int. J. Syst. Evol. Microbiol.">
        <title>The Global Catalogue of Microorganisms (GCM) 10K type strain sequencing project: providing services to taxonomists for standard genome sequencing and annotation.</title>
        <authorList>
            <consortium name="The Broad Institute Genomics Platform"/>
            <consortium name="The Broad Institute Genome Sequencing Center for Infectious Disease"/>
            <person name="Wu L."/>
            <person name="Ma J."/>
        </authorList>
    </citation>
    <scope>NUCLEOTIDE SEQUENCE [LARGE SCALE GENOMIC DNA]</scope>
    <source>
        <strain evidence="4 5">JCM 14718</strain>
    </source>
</reference>
<dbReference type="Pfam" id="PF00583">
    <property type="entry name" value="Acetyltransf_1"/>
    <property type="match status" value="1"/>
</dbReference>
<dbReference type="InterPro" id="IPR000182">
    <property type="entry name" value="GNAT_dom"/>
</dbReference>
<evidence type="ECO:0000259" key="3">
    <source>
        <dbReference type="PROSITE" id="PS51186"/>
    </source>
</evidence>
<protein>
    <recommendedName>
        <fullName evidence="3">N-acetyltransferase domain-containing protein</fullName>
    </recommendedName>
</protein>
<feature type="domain" description="N-acetyltransferase" evidence="3">
    <location>
        <begin position="3"/>
        <end position="144"/>
    </location>
</feature>
<organism evidence="4 5">
    <name type="scientific">Fodinicola feengrottensis</name>
    <dbReference type="NCBI Taxonomy" id="435914"/>
    <lineage>
        <taxon>Bacteria</taxon>
        <taxon>Bacillati</taxon>
        <taxon>Actinomycetota</taxon>
        <taxon>Actinomycetes</taxon>
        <taxon>Mycobacteriales</taxon>
        <taxon>Fodinicola</taxon>
    </lineage>
</organism>
<dbReference type="PANTHER" id="PTHR43877:SF5">
    <property type="entry name" value="BLL8307 PROTEIN"/>
    <property type="match status" value="1"/>
</dbReference>
<dbReference type="PROSITE" id="PS51186">
    <property type="entry name" value="GNAT"/>
    <property type="match status" value="1"/>
</dbReference>
<evidence type="ECO:0000256" key="1">
    <source>
        <dbReference type="ARBA" id="ARBA00022679"/>
    </source>
</evidence>
<comment type="caution">
    <text evidence="4">The sequence shown here is derived from an EMBL/GenBank/DDBJ whole genome shotgun (WGS) entry which is preliminary data.</text>
</comment>